<evidence type="ECO:0000313" key="3">
    <source>
        <dbReference type="Proteomes" id="UP000008743"/>
    </source>
</evidence>
<dbReference type="AlphaFoldDB" id="A0A0D2WRX7"/>
<dbReference type="PhylomeDB" id="A0A0D2WRX7"/>
<evidence type="ECO:0000313" key="2">
    <source>
        <dbReference type="EMBL" id="KJE94815.1"/>
    </source>
</evidence>
<feature type="compositionally biased region" description="Basic and acidic residues" evidence="1">
    <location>
        <begin position="21"/>
        <end position="37"/>
    </location>
</feature>
<dbReference type="Proteomes" id="UP000008743">
    <property type="component" value="Unassembled WGS sequence"/>
</dbReference>
<dbReference type="OrthoDB" id="2429079at2759"/>
<proteinExistence type="predicted"/>
<dbReference type="EMBL" id="KE346367">
    <property type="protein sequence ID" value="KJE94815.1"/>
    <property type="molecule type" value="Genomic_DNA"/>
</dbReference>
<name>A0A0D2WRX7_CAPO3</name>
<accession>A0A0D2WRX7</accession>
<feature type="region of interest" description="Disordered" evidence="1">
    <location>
        <begin position="1"/>
        <end position="67"/>
    </location>
</feature>
<dbReference type="InParanoid" id="A0A0D2WRX7"/>
<protein>
    <submittedName>
        <fullName evidence="2">Uncharacterized protein</fullName>
    </submittedName>
</protein>
<evidence type="ECO:0000256" key="1">
    <source>
        <dbReference type="SAM" id="MobiDB-lite"/>
    </source>
</evidence>
<keyword evidence="3" id="KW-1185">Reference proteome</keyword>
<reference evidence="3" key="1">
    <citation type="submission" date="2011-02" db="EMBL/GenBank/DDBJ databases">
        <title>The Genome Sequence of Capsaspora owczarzaki ATCC 30864.</title>
        <authorList>
            <person name="Russ C."/>
            <person name="Cuomo C."/>
            <person name="Burger G."/>
            <person name="Gray M.W."/>
            <person name="Holland P.W.H."/>
            <person name="King N."/>
            <person name="Lang F.B.F."/>
            <person name="Roger A.J."/>
            <person name="Ruiz-Trillo I."/>
            <person name="Young S.K."/>
            <person name="Zeng Q."/>
            <person name="Gargeya S."/>
            <person name="Alvarado L."/>
            <person name="Berlin A."/>
            <person name="Chapman S.B."/>
            <person name="Chen Z."/>
            <person name="Freedman E."/>
            <person name="Gellesch M."/>
            <person name="Goldberg J."/>
            <person name="Griggs A."/>
            <person name="Gujja S."/>
            <person name="Heilman E."/>
            <person name="Heiman D."/>
            <person name="Howarth C."/>
            <person name="Mehta T."/>
            <person name="Neiman D."/>
            <person name="Pearson M."/>
            <person name="Roberts A."/>
            <person name="Saif S."/>
            <person name="Shea T."/>
            <person name="Shenoy N."/>
            <person name="Sisk P."/>
            <person name="Stolte C."/>
            <person name="Sykes S."/>
            <person name="White J."/>
            <person name="Yandava C."/>
            <person name="Haas B."/>
            <person name="Nusbaum C."/>
            <person name="Birren B."/>
        </authorList>
    </citation>
    <scope>NUCLEOTIDE SEQUENCE</scope>
    <source>
        <strain evidence="3">ATCC 30864</strain>
    </source>
</reference>
<sequence>MSSAGSKPASAPSSSAPSRRAASDSFDRQSKRPRTENDDASQSPPQATASTDMQTTPPLAASSSAAPMDIDNMSSFGQVQRWQALNACLGVTTDLTPAAALPNTRDQRNKLMELLHGAHAAEASPSKEAQENGADILARLELTTSQEGVRDFEEVGAKLLRTMINEITSKEQIARLQDALAQAQSAAARPAPAEAAARPRAELSANQVADLEASLASAPALPVGADPIQSRFDALMRARVLKRAPCNFTPILLPNENQYQDEGILSMLKDHYKQVFTEPPGNPKRFPLGIVAGIPGIGKTRASLEYVRHAVQMTQASGHATTVVPIYVTYNSTTPFGSLDRVLGAGLSIAYRVLLSYINEDNFWNLPKVQEVAAAIGRVTLSEVLGIIAMHAMQYPPNLVQLQVAAAGSSSSSSSSSPALTTANPPRVMFVLILDEFQRALIHEGVAPEPRHPVSNKIDSPFLQSIVQAMVTCSIRSISPQTWHCTALFAGLTFVPLEELIRGSSHSLTRFPVPCLTFGQSVAYVKYYMETQRPTSWPQDFDITQDAVFQRVLMYASGHARSLEAICATLSTNAFVTYVASSNSKSLNASDAELFVKAIGSALENRVSSLNMQQIESTLVSALRCAVLVNPVVKDDSGHNLVEANSLGTIVESRLVLPMLIGYALVSRLERLYAQQAPSQPLPRHWKALKTLLDKSVPGEQYSLSLESACAAALALRLYSFALEYGSDVIRLKQLHQGARFADNSSIAHLEIPKPDPSSIELCDRGGKLGPFLPNCRLPGTVYHGMINNAAVDFYTFHEKLPDQDFQVVQAGDAKLYESTVYSKTEQATLVENSSKALNSADQDQSDASDAKSKYKLALSVFADGRVSIAPESLAENVFFVDQSNFRKYFPPLLWPMFDGLSLSLSLSL</sequence>
<feature type="compositionally biased region" description="Low complexity" evidence="1">
    <location>
        <begin position="1"/>
        <end position="20"/>
    </location>
</feature>
<organism evidence="2 3">
    <name type="scientific">Capsaspora owczarzaki (strain ATCC 30864)</name>
    <dbReference type="NCBI Taxonomy" id="595528"/>
    <lineage>
        <taxon>Eukaryota</taxon>
        <taxon>Filasterea</taxon>
        <taxon>Capsaspora</taxon>
    </lineage>
</organism>
<gene>
    <name evidence="2" type="ORF">CAOG_008878</name>
</gene>
<feature type="compositionally biased region" description="Polar residues" evidence="1">
    <location>
        <begin position="40"/>
        <end position="57"/>
    </location>
</feature>